<evidence type="ECO:0000313" key="2">
    <source>
        <dbReference type="Proteomes" id="UP000705379"/>
    </source>
</evidence>
<evidence type="ECO:0000313" key="1">
    <source>
        <dbReference type="EMBL" id="MBS8260236.1"/>
    </source>
</evidence>
<protein>
    <submittedName>
        <fullName evidence="1">Uncharacterized protein</fullName>
    </submittedName>
</protein>
<dbReference type="EMBL" id="QTKU01000002">
    <property type="protein sequence ID" value="MBS8260236.1"/>
    <property type="molecule type" value="Genomic_DNA"/>
</dbReference>
<organism evidence="1 2">
    <name type="scientific">Roseibium polysiphoniae</name>
    <dbReference type="NCBI Taxonomy" id="2571221"/>
    <lineage>
        <taxon>Bacteria</taxon>
        <taxon>Pseudomonadati</taxon>
        <taxon>Pseudomonadota</taxon>
        <taxon>Alphaproteobacteria</taxon>
        <taxon>Hyphomicrobiales</taxon>
        <taxon>Stappiaceae</taxon>
        <taxon>Roseibium</taxon>
    </lineage>
</organism>
<gene>
    <name evidence="1" type="ORF">DYI23_08410</name>
</gene>
<dbReference type="AlphaFoldDB" id="A0A944CDK7"/>
<comment type="caution">
    <text evidence="1">The sequence shown here is derived from an EMBL/GenBank/DDBJ whole genome shotgun (WGS) entry which is preliminary data.</text>
</comment>
<accession>A0A944CDK7</accession>
<reference evidence="1" key="2">
    <citation type="journal article" date="2021" name="Microorganisms">
        <title>Bacterial Dimethylsulfoniopropionate Biosynthesis in the East China Sea.</title>
        <authorList>
            <person name="Liu J."/>
            <person name="Zhang Y."/>
            <person name="Liu J."/>
            <person name="Zhong H."/>
            <person name="Williams B.T."/>
            <person name="Zheng Y."/>
            <person name="Curson A.R.J."/>
            <person name="Sun C."/>
            <person name="Sun H."/>
            <person name="Song D."/>
            <person name="Wagner Mackenzie B."/>
            <person name="Bermejo Martinez A."/>
            <person name="Todd J.D."/>
            <person name="Zhang X.H."/>
        </authorList>
    </citation>
    <scope>NUCLEOTIDE SEQUENCE</scope>
    <source>
        <strain evidence="1">AESS21</strain>
    </source>
</reference>
<dbReference type="Proteomes" id="UP000705379">
    <property type="component" value="Unassembled WGS sequence"/>
</dbReference>
<name>A0A944CDK7_9HYPH</name>
<proteinExistence type="predicted"/>
<sequence length="72" mass="8441">MKEPTDTYGDIYFYLRLKPSVFTIRLTQLTTIAQLIGTFSLQFTDLTFHGKVAERPQYCWEYLALETLGAWK</sequence>
<reference evidence="1" key="1">
    <citation type="submission" date="2018-08" db="EMBL/GenBank/DDBJ databases">
        <authorList>
            <person name="Jin W."/>
            <person name="Wang H."/>
            <person name="Yang Y."/>
            <person name="Li M."/>
            <person name="Liu J."/>
        </authorList>
    </citation>
    <scope>NUCLEOTIDE SEQUENCE</scope>
    <source>
        <strain evidence="1">AESS21</strain>
    </source>
</reference>